<evidence type="ECO:0000259" key="2">
    <source>
        <dbReference type="Pfam" id="PF09718"/>
    </source>
</evidence>
<name>A0ABW5UPY6_9BURK</name>
<evidence type="ECO:0000259" key="1">
    <source>
        <dbReference type="Pfam" id="PF06791"/>
    </source>
</evidence>
<dbReference type="RefSeq" id="WP_066482099.1">
    <property type="nucleotide sequence ID" value="NZ_BCNT01000017.1"/>
</dbReference>
<evidence type="ECO:0000313" key="3">
    <source>
        <dbReference type="EMBL" id="MFD2755671.1"/>
    </source>
</evidence>
<organism evidence="3 4">
    <name type="scientific">Comamonas terrae</name>
    <dbReference type="NCBI Taxonomy" id="673548"/>
    <lineage>
        <taxon>Bacteria</taxon>
        <taxon>Pseudomonadati</taxon>
        <taxon>Pseudomonadota</taxon>
        <taxon>Betaproteobacteria</taxon>
        <taxon>Burkholderiales</taxon>
        <taxon>Comamonadaceae</taxon>
        <taxon>Comamonas</taxon>
    </lineage>
</organism>
<gene>
    <name evidence="3" type="ORF">ACFSW6_16475</name>
</gene>
<dbReference type="InterPro" id="IPR009628">
    <property type="entry name" value="Phage_tape_measure_N"/>
</dbReference>
<comment type="caution">
    <text evidence="3">The sequence shown here is derived from an EMBL/GenBank/DDBJ whole genome shotgun (WGS) entry which is preliminary data.</text>
</comment>
<feature type="domain" description="Bacteriophage tail tape measure N-terminal" evidence="1">
    <location>
        <begin position="53"/>
        <end position="251"/>
    </location>
</feature>
<dbReference type="NCBIfam" id="TIGR01541">
    <property type="entry name" value="tape_meas_lam_C"/>
    <property type="match status" value="1"/>
</dbReference>
<protein>
    <submittedName>
        <fullName evidence="3">Phage tail tape measure protein</fullName>
    </submittedName>
</protein>
<proteinExistence type="predicted"/>
<evidence type="ECO:0000313" key="4">
    <source>
        <dbReference type="Proteomes" id="UP001597463"/>
    </source>
</evidence>
<dbReference type="InterPro" id="IPR006431">
    <property type="entry name" value="Phage_tape_meas_C"/>
</dbReference>
<sequence>MSDGQQRIGIYLDLFGAGKAQTDLKAVGSGLNALGPASQAGARAATQHLGSMQVSAAQTAAALRGVPAQFTDIVVSLQSGQQPLTVLLQQGGQLKDMFGGIVPAARALSGYVLGLINPLTLLAGSVVALGVAYYQGSQEQDNFNKAIVMSGNQAGVTAGKLAEMAKALAGQGYSQSSSADVLAKLVETGKVGEQQLEKFAAVAMDLEKRAGIPIAKTVENMAALGKDPVQASIRLNEQYGYLTAATLAQVKAADEEGRSAEAAARAQQAWADSMAGRTRDLTQNLGYIQRAWEGIKSAASSAWNAMLNVGRPETEDDVLARLRNQLAARKAQAPTVGNDAAWQAGNAKLEAQISNLEKALATKNGNATQAAANQAIQNAGIAALSAVQQVNDMGKTKAEQASDAIEKYRQNIDKLRASLAITTDPKERQALEKLLQPAAIKAGEAALRKKYEDKGAGAGAVQRADRRLDLSELQNAMRQEQAMVSQQQQQLELSRSAGLISLEDYYRQKRALIEKNASIDESGTRQQIDRLEEEKTKGADALNVQKQIVDLRGKLAVRQIQTQNELASVDQQAAQAARLHAESIRQLGTAYEAYVTQLQRRADLEVAAEGMGDRRRGYEQGLLSVRENYAAQMRQLDDQKGMAAVWTPENEQYYQAKMAYLRKQQEEEVRIYGDTYNRIGEAQANWINGAMRATENFLDSSRNVAAQTADAFTRAFSGMEDALVSFAMTGKADFKSLANSIIADIVRVQARAALSGVFGSLMGLFGKTNAGSAGVGGIANTGIGFGSMALNAKGGVYASQGLSQYRNQVIDQPTFFAFAKGGIPNLGVGGEAGPEAIMPLTRGPDGNLGVRATGGGTGGQVNVQFEVHNYAGAQIRQREEASTMPDGSVLKRFILEVVGESFTSGSGAAYQGAKQRFGWGG</sequence>
<dbReference type="Pfam" id="PF06791">
    <property type="entry name" value="TMP_2"/>
    <property type="match status" value="1"/>
</dbReference>
<accession>A0ABW5UPY6</accession>
<dbReference type="Pfam" id="PF09718">
    <property type="entry name" value="Tape_meas_lam_C"/>
    <property type="match status" value="1"/>
</dbReference>
<keyword evidence="4" id="KW-1185">Reference proteome</keyword>
<feature type="domain" description="Bacteriophage tail tape measure C-terminal" evidence="2">
    <location>
        <begin position="685"/>
        <end position="758"/>
    </location>
</feature>
<dbReference type="Proteomes" id="UP001597463">
    <property type="component" value="Unassembled WGS sequence"/>
</dbReference>
<reference evidence="4" key="1">
    <citation type="journal article" date="2019" name="Int. J. Syst. Evol. Microbiol.">
        <title>The Global Catalogue of Microorganisms (GCM) 10K type strain sequencing project: providing services to taxonomists for standard genome sequencing and annotation.</title>
        <authorList>
            <consortium name="The Broad Institute Genomics Platform"/>
            <consortium name="The Broad Institute Genome Sequencing Center for Infectious Disease"/>
            <person name="Wu L."/>
            <person name="Ma J."/>
        </authorList>
    </citation>
    <scope>NUCLEOTIDE SEQUENCE [LARGE SCALE GENOMIC DNA]</scope>
    <source>
        <strain evidence="4">TISTR 1906</strain>
    </source>
</reference>
<dbReference type="EMBL" id="JBHUMV010000007">
    <property type="protein sequence ID" value="MFD2755671.1"/>
    <property type="molecule type" value="Genomic_DNA"/>
</dbReference>